<name>A0A9Q3BTX2_9BASI</name>
<evidence type="ECO:0000313" key="4">
    <source>
        <dbReference type="Proteomes" id="UP000765509"/>
    </source>
</evidence>
<reference evidence="3" key="1">
    <citation type="submission" date="2021-03" db="EMBL/GenBank/DDBJ databases">
        <title>Draft genome sequence of rust myrtle Austropuccinia psidii MF-1, a brazilian biotype.</title>
        <authorList>
            <person name="Quecine M.C."/>
            <person name="Pachon D.M.R."/>
            <person name="Bonatelli M.L."/>
            <person name="Correr F.H."/>
            <person name="Franceschini L.M."/>
            <person name="Leite T.F."/>
            <person name="Margarido G.R.A."/>
            <person name="Almeida C.A."/>
            <person name="Ferrarezi J.A."/>
            <person name="Labate C.A."/>
        </authorList>
    </citation>
    <scope>NUCLEOTIDE SEQUENCE</scope>
    <source>
        <strain evidence="3">MF-1</strain>
    </source>
</reference>
<evidence type="ECO:0000256" key="1">
    <source>
        <dbReference type="SAM" id="MobiDB-lite"/>
    </source>
</evidence>
<comment type="caution">
    <text evidence="3">The sequence shown here is derived from an EMBL/GenBank/DDBJ whole genome shotgun (WGS) entry which is preliminary data.</text>
</comment>
<dbReference type="Pfam" id="PF07727">
    <property type="entry name" value="RVT_2"/>
    <property type="match status" value="1"/>
</dbReference>
<organism evidence="3 4">
    <name type="scientific">Austropuccinia psidii MF-1</name>
    <dbReference type="NCBI Taxonomy" id="1389203"/>
    <lineage>
        <taxon>Eukaryota</taxon>
        <taxon>Fungi</taxon>
        <taxon>Dikarya</taxon>
        <taxon>Basidiomycota</taxon>
        <taxon>Pucciniomycotina</taxon>
        <taxon>Pucciniomycetes</taxon>
        <taxon>Pucciniales</taxon>
        <taxon>Sphaerophragmiaceae</taxon>
        <taxon>Austropuccinia</taxon>
    </lineage>
</organism>
<dbReference type="Proteomes" id="UP000765509">
    <property type="component" value="Unassembled WGS sequence"/>
</dbReference>
<dbReference type="AlphaFoldDB" id="A0A9Q3BTX2"/>
<feature type="region of interest" description="Disordered" evidence="1">
    <location>
        <begin position="1"/>
        <end position="20"/>
    </location>
</feature>
<proteinExistence type="predicted"/>
<sequence>MQSTLVDETQVTESQELPSDMVDEVHAERFSSTENSNHPTFTRIKVIGPRHPTMIFSEIDDINILPYPRRANTHLTMVNRTPCTYQEALKAPDKDLWVAEINKELNAMKQLKVWDLVLRQESYKMIGTTWVFKIKNNPLNGTSEFMARLCTQGFSQTQGIDYGKTYALTGRLNSLRALIAFAEVKSLQFHQIDVKSAFLNAPLTKEVFLNIPQGLDANKQTYSLKLNKAIDRLKQAPLAWYKCLKDWLISVKL</sequence>
<dbReference type="InterPro" id="IPR013103">
    <property type="entry name" value="RVT_2"/>
</dbReference>
<feature type="compositionally biased region" description="Polar residues" evidence="1">
    <location>
        <begin position="1"/>
        <end position="17"/>
    </location>
</feature>
<evidence type="ECO:0000313" key="3">
    <source>
        <dbReference type="EMBL" id="MBW0472319.1"/>
    </source>
</evidence>
<evidence type="ECO:0000259" key="2">
    <source>
        <dbReference type="Pfam" id="PF07727"/>
    </source>
</evidence>
<keyword evidence="4" id="KW-1185">Reference proteome</keyword>
<dbReference type="EMBL" id="AVOT02003044">
    <property type="protein sequence ID" value="MBW0472319.1"/>
    <property type="molecule type" value="Genomic_DNA"/>
</dbReference>
<gene>
    <name evidence="3" type="ORF">O181_012034</name>
</gene>
<accession>A0A9Q3BTX2</accession>
<dbReference type="OrthoDB" id="4092852at2759"/>
<protein>
    <recommendedName>
        <fullName evidence="2">Reverse transcriptase Ty1/copia-type domain-containing protein</fullName>
    </recommendedName>
</protein>
<feature type="domain" description="Reverse transcriptase Ty1/copia-type" evidence="2">
    <location>
        <begin position="112"/>
        <end position="250"/>
    </location>
</feature>